<dbReference type="EMBL" id="CAJOBH010241390">
    <property type="protein sequence ID" value="CAF5110522.1"/>
    <property type="molecule type" value="Genomic_DNA"/>
</dbReference>
<evidence type="ECO:0000313" key="6">
    <source>
        <dbReference type="EMBL" id="CAF5110522.1"/>
    </source>
</evidence>
<keyword evidence="3" id="KW-0813">Transport</keyword>
<comment type="caution">
    <text evidence="6">The sequence shown here is derived from an EMBL/GenBank/DDBJ whole genome shotgun (WGS) entry which is preliminary data.</text>
</comment>
<dbReference type="GO" id="GO:0032456">
    <property type="term" value="P:endocytic recycling"/>
    <property type="evidence" value="ECO:0007669"/>
    <property type="project" value="InterPro"/>
</dbReference>
<gene>
    <name evidence="6" type="ORF">BYL167_LOCUS65623</name>
</gene>
<evidence type="ECO:0000256" key="5">
    <source>
        <dbReference type="ARBA" id="ARBA00022927"/>
    </source>
</evidence>
<evidence type="ECO:0000256" key="2">
    <source>
        <dbReference type="ARBA" id="ARBA00010704"/>
    </source>
</evidence>
<keyword evidence="5" id="KW-0653">Protein transport</keyword>
<dbReference type="PANTHER" id="PTHR13673:SF0">
    <property type="entry name" value="VPS35 ENDOSOMAL PROTEIN-SORTING FACTOR-LIKE"/>
    <property type="match status" value="1"/>
</dbReference>
<evidence type="ECO:0000256" key="4">
    <source>
        <dbReference type="ARBA" id="ARBA00022753"/>
    </source>
</evidence>
<dbReference type="AlphaFoldDB" id="A0A8S3F8U5"/>
<evidence type="ECO:0000256" key="3">
    <source>
        <dbReference type="ARBA" id="ARBA00022448"/>
    </source>
</evidence>
<feature type="non-terminal residue" evidence="6">
    <location>
        <position position="121"/>
    </location>
</feature>
<protein>
    <submittedName>
        <fullName evidence="6">Uncharacterized protein</fullName>
    </submittedName>
</protein>
<proteinExistence type="inferred from homology"/>
<dbReference type="Proteomes" id="UP000681967">
    <property type="component" value="Unassembled WGS sequence"/>
</dbReference>
<comment type="subcellular location">
    <subcellularLocation>
        <location evidence="1">Endosome</location>
    </subcellularLocation>
</comment>
<comment type="similarity">
    <text evidence="2">Belongs to the VPS35L family.</text>
</comment>
<dbReference type="PANTHER" id="PTHR13673">
    <property type="entry name" value="ESOPHAGEAL CANCER ASSOCIATED PROTEIN"/>
    <property type="match status" value="1"/>
</dbReference>
<dbReference type="GO" id="GO:0005768">
    <property type="term" value="C:endosome"/>
    <property type="evidence" value="ECO:0007669"/>
    <property type="project" value="UniProtKB-SubCell"/>
</dbReference>
<dbReference type="GO" id="GO:0015031">
    <property type="term" value="P:protein transport"/>
    <property type="evidence" value="ECO:0007669"/>
    <property type="project" value="UniProtKB-KW"/>
</dbReference>
<evidence type="ECO:0000256" key="1">
    <source>
        <dbReference type="ARBA" id="ARBA00004177"/>
    </source>
</evidence>
<dbReference type="InterPro" id="IPR029705">
    <property type="entry name" value="VPS35L"/>
</dbReference>
<evidence type="ECO:0000313" key="7">
    <source>
        <dbReference type="Proteomes" id="UP000681967"/>
    </source>
</evidence>
<name>A0A8S3F8U5_9BILA</name>
<organism evidence="6 7">
    <name type="scientific">Rotaria magnacalcarata</name>
    <dbReference type="NCBI Taxonomy" id="392030"/>
    <lineage>
        <taxon>Eukaryota</taxon>
        <taxon>Metazoa</taxon>
        <taxon>Spiralia</taxon>
        <taxon>Gnathifera</taxon>
        <taxon>Rotifera</taxon>
        <taxon>Eurotatoria</taxon>
        <taxon>Bdelloidea</taxon>
        <taxon>Philodinida</taxon>
        <taxon>Philodinidae</taxon>
        <taxon>Rotaria</taxon>
    </lineage>
</organism>
<keyword evidence="4" id="KW-0967">Endosome</keyword>
<reference evidence="6" key="1">
    <citation type="submission" date="2021-02" db="EMBL/GenBank/DDBJ databases">
        <authorList>
            <person name="Nowell W R."/>
        </authorList>
    </citation>
    <scope>NUCLEOTIDE SEQUENCE</scope>
</reference>
<sequence>MPCAEVWTELASKEYTTRELNTLLGDIIKHLTPDRIFEEYYGKLHGIMIKLLANVQDFASLFSMDKMLPFLDLFQRENIRVDLFKSILHAFINQDPQKKTNDPVLISAMMHCAKIVHDTLG</sequence>
<accession>A0A8S3F8U5</accession>